<name>A0ABS1T602_9CLOT</name>
<dbReference type="EMBL" id="JAESWC010000002">
    <property type="protein sequence ID" value="MBL4934773.1"/>
    <property type="molecule type" value="Genomic_DNA"/>
</dbReference>
<accession>A0ABS1T602</accession>
<protein>
    <submittedName>
        <fullName evidence="1">Uncharacterized protein</fullName>
    </submittedName>
</protein>
<sequence length="130" mass="15012">MRSLAKIKLQDLITILDSDVVKYNSCIEMNFCIDNDTEYEDCWLGKMPDRDNRGKEIYWYGLVPDGSQAYDYAKLEDILNAKVFHGKSLCDVIGEITWYSLDGCSIEDRLSDYIDVNAKKLKRSIPINIK</sequence>
<dbReference type="Proteomes" id="UP000632377">
    <property type="component" value="Unassembled WGS sequence"/>
</dbReference>
<reference evidence="1 2" key="1">
    <citation type="submission" date="2021-01" db="EMBL/GenBank/DDBJ databases">
        <title>Genome public.</title>
        <authorList>
            <person name="Liu C."/>
            <person name="Sun Q."/>
        </authorList>
    </citation>
    <scope>NUCLEOTIDE SEQUENCE [LARGE SCALE GENOMIC DNA]</scope>
    <source>
        <strain evidence="1 2">YIM B02515</strain>
    </source>
</reference>
<keyword evidence="2" id="KW-1185">Reference proteome</keyword>
<evidence type="ECO:0000313" key="2">
    <source>
        <dbReference type="Proteomes" id="UP000632377"/>
    </source>
</evidence>
<gene>
    <name evidence="1" type="ORF">JK636_03255</name>
</gene>
<evidence type="ECO:0000313" key="1">
    <source>
        <dbReference type="EMBL" id="MBL4934773.1"/>
    </source>
</evidence>
<organism evidence="1 2">
    <name type="scientific">Clostridium rhizosphaerae</name>
    <dbReference type="NCBI Taxonomy" id="2803861"/>
    <lineage>
        <taxon>Bacteria</taxon>
        <taxon>Bacillati</taxon>
        <taxon>Bacillota</taxon>
        <taxon>Clostridia</taxon>
        <taxon>Eubacteriales</taxon>
        <taxon>Clostridiaceae</taxon>
        <taxon>Clostridium</taxon>
    </lineage>
</organism>
<comment type="caution">
    <text evidence="1">The sequence shown here is derived from an EMBL/GenBank/DDBJ whole genome shotgun (WGS) entry which is preliminary data.</text>
</comment>
<proteinExistence type="predicted"/>